<sequence>MKTFWLGINILWSILFVVAIGYIFFQKTDTFDTIQTIELRLISFILIFVLFLFVFLCQLTWGVSLKKQQKKRKKD</sequence>
<keyword evidence="1" id="KW-0472">Membrane</keyword>
<dbReference type="Pfam" id="PF13061">
    <property type="entry name" value="DUF3923"/>
    <property type="match status" value="1"/>
</dbReference>
<keyword evidence="1" id="KW-1133">Transmembrane helix</keyword>
<evidence type="ECO:0000256" key="1">
    <source>
        <dbReference type="SAM" id="Phobius"/>
    </source>
</evidence>
<accession>A0ABZ2SRJ5</accession>
<organism evidence="2 3">
    <name type="scientific">Candidatus Enterococcus lowellii</name>
    <dbReference type="NCBI Taxonomy" id="2230877"/>
    <lineage>
        <taxon>Bacteria</taxon>
        <taxon>Bacillati</taxon>
        <taxon>Bacillota</taxon>
        <taxon>Bacilli</taxon>
        <taxon>Lactobacillales</taxon>
        <taxon>Enterococcaceae</taxon>
        <taxon>Enterococcus</taxon>
    </lineage>
</organism>
<gene>
    <name evidence="2" type="ORF">DOK78_002268</name>
</gene>
<evidence type="ECO:0008006" key="4">
    <source>
        <dbReference type="Google" id="ProtNLM"/>
    </source>
</evidence>
<dbReference type="Proteomes" id="UP000664701">
    <property type="component" value="Chromosome"/>
</dbReference>
<name>A0ABZ2SRJ5_9ENTE</name>
<reference evidence="2 3" key="1">
    <citation type="submission" date="2024-03" db="EMBL/GenBank/DDBJ databases">
        <title>The Genome Sequence of Enterococcus sp. DIV2402.</title>
        <authorList>
            <consortium name="The Broad Institute Genomics Platform"/>
            <consortium name="The Broad Institute Microbial Omics Core"/>
            <consortium name="The Broad Institute Genomic Center for Infectious Diseases"/>
            <person name="Earl A."/>
            <person name="Manson A."/>
            <person name="Gilmore M."/>
            <person name="Schwartman J."/>
            <person name="Shea T."/>
            <person name="Abouelleil A."/>
            <person name="Cao P."/>
            <person name="Chapman S."/>
            <person name="Cusick C."/>
            <person name="Young S."/>
            <person name="Neafsey D."/>
            <person name="Nusbaum C."/>
            <person name="Birren B."/>
        </authorList>
    </citation>
    <scope>NUCLEOTIDE SEQUENCE [LARGE SCALE GENOMIC DNA]</scope>
    <source>
        <strain evidence="2 3">DIV2402</strain>
    </source>
</reference>
<evidence type="ECO:0000313" key="2">
    <source>
        <dbReference type="EMBL" id="WYJ77630.1"/>
    </source>
</evidence>
<feature type="transmembrane region" description="Helical" evidence="1">
    <location>
        <begin position="7"/>
        <end position="25"/>
    </location>
</feature>
<protein>
    <recommendedName>
        <fullName evidence="4">DUF3923 family protein</fullName>
    </recommendedName>
</protein>
<evidence type="ECO:0000313" key="3">
    <source>
        <dbReference type="Proteomes" id="UP000664701"/>
    </source>
</evidence>
<feature type="transmembrane region" description="Helical" evidence="1">
    <location>
        <begin position="41"/>
        <end position="65"/>
    </location>
</feature>
<proteinExistence type="predicted"/>
<dbReference type="InterPro" id="IPR025037">
    <property type="entry name" value="DUF3923"/>
</dbReference>
<dbReference type="EMBL" id="CP147251">
    <property type="protein sequence ID" value="WYJ77630.1"/>
    <property type="molecule type" value="Genomic_DNA"/>
</dbReference>
<keyword evidence="3" id="KW-1185">Reference proteome</keyword>
<keyword evidence="1" id="KW-0812">Transmembrane</keyword>